<reference evidence="2 3" key="1">
    <citation type="submission" date="2018-10" db="EMBL/GenBank/DDBJ databases">
        <title>Genome assembly for a Yunnan-Guizhou Plateau 3E fish, Anabarilius grahami (Regan), and its evolutionary and genetic applications.</title>
        <authorList>
            <person name="Jiang W."/>
        </authorList>
    </citation>
    <scope>NUCLEOTIDE SEQUENCE [LARGE SCALE GENOMIC DNA]</scope>
    <source>
        <strain evidence="2">AG-KIZ</strain>
        <tissue evidence="2">Muscle</tissue>
    </source>
</reference>
<dbReference type="Proteomes" id="UP000281406">
    <property type="component" value="Unassembled WGS sequence"/>
</dbReference>
<feature type="region of interest" description="Disordered" evidence="1">
    <location>
        <begin position="44"/>
        <end position="64"/>
    </location>
</feature>
<evidence type="ECO:0000313" key="2">
    <source>
        <dbReference type="EMBL" id="ROI15789.1"/>
    </source>
</evidence>
<protein>
    <submittedName>
        <fullName evidence="2">Uncharacterized protein</fullName>
    </submittedName>
</protein>
<comment type="caution">
    <text evidence="2">The sequence shown here is derived from an EMBL/GenBank/DDBJ whole genome shotgun (WGS) entry which is preliminary data.</text>
</comment>
<evidence type="ECO:0000256" key="1">
    <source>
        <dbReference type="SAM" id="MobiDB-lite"/>
    </source>
</evidence>
<accession>A0A3N0XH98</accession>
<evidence type="ECO:0000313" key="3">
    <source>
        <dbReference type="Proteomes" id="UP000281406"/>
    </source>
</evidence>
<sequence length="115" mass="12961">MRVKEKKVAERMSILKEQGVPYIFVVWSGEGSSPMEKRSYGLMEKTSASQSEIHSSLGRTTGYEEDFSARQPLKSDKLAYGKEFLKLESETLEGNVYAFPKGTVTACFFIVCIYP</sequence>
<name>A0A3N0XH98_ANAGA</name>
<proteinExistence type="predicted"/>
<keyword evidence="3" id="KW-1185">Reference proteome</keyword>
<organism evidence="2 3">
    <name type="scientific">Anabarilius grahami</name>
    <name type="common">Kanglang fish</name>
    <name type="synonym">Barilius grahami</name>
    <dbReference type="NCBI Taxonomy" id="495550"/>
    <lineage>
        <taxon>Eukaryota</taxon>
        <taxon>Metazoa</taxon>
        <taxon>Chordata</taxon>
        <taxon>Craniata</taxon>
        <taxon>Vertebrata</taxon>
        <taxon>Euteleostomi</taxon>
        <taxon>Actinopterygii</taxon>
        <taxon>Neopterygii</taxon>
        <taxon>Teleostei</taxon>
        <taxon>Ostariophysi</taxon>
        <taxon>Cypriniformes</taxon>
        <taxon>Xenocyprididae</taxon>
        <taxon>Xenocypridinae</taxon>
        <taxon>Xenocypridinae incertae sedis</taxon>
        <taxon>Anabarilius</taxon>
    </lineage>
</organism>
<feature type="compositionally biased region" description="Polar residues" evidence="1">
    <location>
        <begin position="46"/>
        <end position="59"/>
    </location>
</feature>
<dbReference type="EMBL" id="RJVU01078493">
    <property type="protein sequence ID" value="ROI15789.1"/>
    <property type="molecule type" value="Genomic_DNA"/>
</dbReference>
<gene>
    <name evidence="2" type="ORF">DPX16_16218</name>
</gene>
<dbReference type="AlphaFoldDB" id="A0A3N0XH98"/>